<sequence>MSSVDDAIARLRAEADDLTGAARVAPLSRLGQALLQRFQQNGLSAPTALTDLNGAVEAFEEVLGHVGERDPLRVNVLLLLGFALSARNNYLTDGKDMEASIGHLSAALEHDGVPPAAAAGARMMLGQQYLGRAMSRVALGQSMMSMLTAAANQTEIPDVDRAAACFRAVVDGPQVSDDMREMAQMSLEMTEAARAMLGGSPGGYDLQNLMGAMAKLQEMQQKFGAAAKPGYGAFKPQDVFSFSDVGKWVNMNPLDHPVAVVEGAVEEPAVEEAAAVEEVARARPVEPEPEPEPVDVRGLLRKRLGLAEPVWASAARLLSEVDGPAVAVVDDAVALAGTVVDEDEDADVVDWFLVAVTLHLRHRLDPGGDDRRAGAEALLTAARKASPDHPALPVVLRSLGAFLDADEPWGGVLDGVAAGFAGRFDAVLAGGVVTDPEEWADLHALRCVCRAVWALAEAGQAVDRLSPGYPWPGPLKAAVRARA</sequence>
<organism evidence="1 2">
    <name type="scientific">Saccharothrix variisporea</name>
    <dbReference type="NCBI Taxonomy" id="543527"/>
    <lineage>
        <taxon>Bacteria</taxon>
        <taxon>Bacillati</taxon>
        <taxon>Actinomycetota</taxon>
        <taxon>Actinomycetes</taxon>
        <taxon>Pseudonocardiales</taxon>
        <taxon>Pseudonocardiaceae</taxon>
        <taxon>Saccharothrix</taxon>
    </lineage>
</organism>
<comment type="caution">
    <text evidence="1">The sequence shown here is derived from an EMBL/GenBank/DDBJ whole genome shotgun (WGS) entry which is preliminary data.</text>
</comment>
<name>A0A495XA99_9PSEU</name>
<dbReference type="Proteomes" id="UP000272729">
    <property type="component" value="Unassembled WGS sequence"/>
</dbReference>
<dbReference type="OrthoDB" id="3675896at2"/>
<proteinExistence type="predicted"/>
<dbReference type="EMBL" id="RBXR01000001">
    <property type="protein sequence ID" value="RKT70907.1"/>
    <property type="molecule type" value="Genomic_DNA"/>
</dbReference>
<keyword evidence="2" id="KW-1185">Reference proteome</keyword>
<dbReference type="AlphaFoldDB" id="A0A495XA99"/>
<dbReference type="RefSeq" id="WP_121223314.1">
    <property type="nucleotide sequence ID" value="NZ_JBIUBA010000012.1"/>
</dbReference>
<reference evidence="1 2" key="1">
    <citation type="submission" date="2018-10" db="EMBL/GenBank/DDBJ databases">
        <title>Sequencing the genomes of 1000 actinobacteria strains.</title>
        <authorList>
            <person name="Klenk H.-P."/>
        </authorList>
    </citation>
    <scope>NUCLEOTIDE SEQUENCE [LARGE SCALE GENOMIC DNA]</scope>
    <source>
        <strain evidence="1 2">DSM 43911</strain>
    </source>
</reference>
<accession>A0A495XA99</accession>
<gene>
    <name evidence="1" type="ORF">DFJ66_4184</name>
</gene>
<protein>
    <submittedName>
        <fullName evidence="1">Uncharacterized protein</fullName>
    </submittedName>
</protein>
<evidence type="ECO:0000313" key="2">
    <source>
        <dbReference type="Proteomes" id="UP000272729"/>
    </source>
</evidence>
<evidence type="ECO:0000313" key="1">
    <source>
        <dbReference type="EMBL" id="RKT70907.1"/>
    </source>
</evidence>